<dbReference type="RefSeq" id="WP_341540386.1">
    <property type="nucleotide sequence ID" value="NZ_SMFU01000011.1"/>
</dbReference>
<keyword evidence="2" id="KW-1185">Reference proteome</keyword>
<name>A0A4R1GEC3_9GAMM</name>
<evidence type="ECO:0000313" key="1">
    <source>
        <dbReference type="EMBL" id="TCK04099.1"/>
    </source>
</evidence>
<accession>A0A4R1GEC3</accession>
<dbReference type="InterPro" id="IPR038086">
    <property type="entry name" value="DUF2789_sf"/>
</dbReference>
<dbReference type="InterPro" id="IPR021250">
    <property type="entry name" value="DUF2789"/>
</dbReference>
<reference evidence="1 2" key="1">
    <citation type="submission" date="2019-03" db="EMBL/GenBank/DDBJ databases">
        <title>Genomic Encyclopedia of Archaeal and Bacterial Type Strains, Phase II (KMG-II): from individual species to whole genera.</title>
        <authorList>
            <person name="Goeker M."/>
        </authorList>
    </citation>
    <scope>NUCLEOTIDE SEQUENCE [LARGE SCALE GENOMIC DNA]</scope>
    <source>
        <strain evidence="1 2">DSM 27697</strain>
    </source>
</reference>
<dbReference type="AlphaFoldDB" id="A0A4R1GEC3"/>
<evidence type="ECO:0000313" key="2">
    <source>
        <dbReference type="Proteomes" id="UP000294546"/>
    </source>
</evidence>
<sequence>MMDTSSHTLNTLFEQLGLPSDTAAIDRFIETHRLFSEEVPLHEATFWTDSQAAFLQDAIQADSDWAEVVDELNIRLRNAH</sequence>
<dbReference type="Proteomes" id="UP000294546">
    <property type="component" value="Unassembled WGS sequence"/>
</dbReference>
<dbReference type="EMBL" id="SMFU01000011">
    <property type="protein sequence ID" value="TCK04099.1"/>
    <property type="molecule type" value="Genomic_DNA"/>
</dbReference>
<dbReference type="Pfam" id="PF10982">
    <property type="entry name" value="DUF2789"/>
    <property type="match status" value="1"/>
</dbReference>
<gene>
    <name evidence="1" type="ORF">CLV83_3514</name>
</gene>
<organism evidence="1 2">
    <name type="scientific">Marinobacterium mangrovicola</name>
    <dbReference type="NCBI Taxonomy" id="1476959"/>
    <lineage>
        <taxon>Bacteria</taxon>
        <taxon>Pseudomonadati</taxon>
        <taxon>Pseudomonadota</taxon>
        <taxon>Gammaproteobacteria</taxon>
        <taxon>Oceanospirillales</taxon>
        <taxon>Oceanospirillaceae</taxon>
        <taxon>Marinobacterium</taxon>
    </lineage>
</organism>
<protein>
    <submittedName>
        <fullName evidence="1">Uncharacterized protein DUF2789</fullName>
    </submittedName>
</protein>
<dbReference type="Gene3D" id="1.10.10.1130">
    <property type="entry name" value="Uncharacterised protein PF10982, DUF2789"/>
    <property type="match status" value="1"/>
</dbReference>
<proteinExistence type="predicted"/>
<comment type="caution">
    <text evidence="1">The sequence shown here is derived from an EMBL/GenBank/DDBJ whole genome shotgun (WGS) entry which is preliminary data.</text>
</comment>